<dbReference type="InterPro" id="IPR013097">
    <property type="entry name" value="Dabb"/>
</dbReference>
<accession>A0A8H4R0X4</accession>
<dbReference type="SUPFAM" id="SSF54909">
    <property type="entry name" value="Dimeric alpha+beta barrel"/>
    <property type="match status" value="1"/>
</dbReference>
<reference evidence="2 3" key="1">
    <citation type="submission" date="2019-12" db="EMBL/GenBank/DDBJ databases">
        <authorList>
            <person name="Floudas D."/>
            <person name="Bentzer J."/>
            <person name="Ahren D."/>
            <person name="Johansson T."/>
            <person name="Persson P."/>
            <person name="Tunlid A."/>
        </authorList>
    </citation>
    <scope>NUCLEOTIDE SEQUENCE [LARGE SCALE GENOMIC DNA]</scope>
    <source>
        <strain evidence="2 3">CBS 102.39</strain>
    </source>
</reference>
<gene>
    <name evidence="2" type="ORF">D9613_000462</name>
</gene>
<dbReference type="Gene3D" id="3.30.70.100">
    <property type="match status" value="1"/>
</dbReference>
<dbReference type="EMBL" id="JAACJL010000015">
    <property type="protein sequence ID" value="KAF4621152.1"/>
    <property type="molecule type" value="Genomic_DNA"/>
</dbReference>
<sequence>MISHIVLVKFTPEATPEQKKMWREEIIALGQKIEQVTETRAGEKITIARAAHLDGGFEDGVILTLADMDAYLAYVASPHHASYKEKTNPIIAAKLVYNIESK</sequence>
<dbReference type="SMART" id="SM00886">
    <property type="entry name" value="Dabb"/>
    <property type="match status" value="1"/>
</dbReference>
<keyword evidence="3" id="KW-1185">Reference proteome</keyword>
<comment type="caution">
    <text evidence="2">The sequence shown here is derived from an EMBL/GenBank/DDBJ whole genome shotgun (WGS) entry which is preliminary data.</text>
</comment>
<dbReference type="Proteomes" id="UP000521872">
    <property type="component" value="Unassembled WGS sequence"/>
</dbReference>
<protein>
    <recommendedName>
        <fullName evidence="1">Stress-response A/B barrel domain-containing protein</fullName>
    </recommendedName>
</protein>
<dbReference type="InterPro" id="IPR011008">
    <property type="entry name" value="Dimeric_a/b-barrel"/>
</dbReference>
<dbReference type="OrthoDB" id="42919at2759"/>
<dbReference type="Pfam" id="PF07876">
    <property type="entry name" value="Dabb"/>
    <property type="match status" value="1"/>
</dbReference>
<organism evidence="2 3">
    <name type="scientific">Agrocybe pediades</name>
    <dbReference type="NCBI Taxonomy" id="84607"/>
    <lineage>
        <taxon>Eukaryota</taxon>
        <taxon>Fungi</taxon>
        <taxon>Dikarya</taxon>
        <taxon>Basidiomycota</taxon>
        <taxon>Agaricomycotina</taxon>
        <taxon>Agaricomycetes</taxon>
        <taxon>Agaricomycetidae</taxon>
        <taxon>Agaricales</taxon>
        <taxon>Agaricineae</taxon>
        <taxon>Strophariaceae</taxon>
        <taxon>Agrocybe</taxon>
    </lineage>
</organism>
<evidence type="ECO:0000259" key="1">
    <source>
        <dbReference type="PROSITE" id="PS51502"/>
    </source>
</evidence>
<evidence type="ECO:0000313" key="3">
    <source>
        <dbReference type="Proteomes" id="UP000521872"/>
    </source>
</evidence>
<evidence type="ECO:0000313" key="2">
    <source>
        <dbReference type="EMBL" id="KAF4621152.1"/>
    </source>
</evidence>
<name>A0A8H4R0X4_9AGAR</name>
<feature type="domain" description="Stress-response A/B barrel" evidence="1">
    <location>
        <begin position="2"/>
        <end position="99"/>
    </location>
</feature>
<proteinExistence type="predicted"/>
<dbReference type="PROSITE" id="PS51502">
    <property type="entry name" value="S_R_A_B_BARREL"/>
    <property type="match status" value="1"/>
</dbReference>
<dbReference type="AlphaFoldDB" id="A0A8H4R0X4"/>